<dbReference type="GO" id="GO:0000287">
    <property type="term" value="F:magnesium ion binding"/>
    <property type="evidence" value="ECO:0007669"/>
    <property type="project" value="UniProtKB-ARBA"/>
</dbReference>
<geneLocation type="plasmid" evidence="5 6">
    <name>pPDG1</name>
</geneLocation>
<dbReference type="CDD" id="cd02000">
    <property type="entry name" value="TPP_E1_PDC_ADC_BCADC"/>
    <property type="match status" value="1"/>
</dbReference>
<protein>
    <submittedName>
        <fullName evidence="5">Acetoin dehydrogenase</fullName>
    </submittedName>
</protein>
<sequence>MTEPLLAHYREMYRIRVLENEILRLRKIEEVVGSVHLCNGQEAIYVGAAAGLDLSRDAVFPTYRGHGWALALGATMHSILAELLGRSTGTNGGRGGSAYFSTPDTAMYGENSIVGAGAPIAAGAALAATFDGSGRVAVAAFGDGALNQGAVHEAMNFAAVQQLPIIFLVENNHYSEMTPIVDMVKNPVLFKRAAAYGITGARIDGNDPIVMRDAVSKATEHARAGKGPVLLEAMTHRIVGHYIGDAQQYRPAGEIDDIESDEPLVRAARTLLQESGVTQTELDALVADVNDEVRAASLAALADPVADPTTVLEHLYA</sequence>
<evidence type="ECO:0000256" key="3">
    <source>
        <dbReference type="ARBA" id="ARBA00023052"/>
    </source>
</evidence>
<evidence type="ECO:0000259" key="4">
    <source>
        <dbReference type="Pfam" id="PF00676"/>
    </source>
</evidence>
<dbReference type="RefSeq" id="WP_128642738.1">
    <property type="nucleotide sequence ID" value="NZ_CP008948.1"/>
</dbReference>
<feature type="domain" description="Dehydrogenase E1 component" evidence="4">
    <location>
        <begin position="11"/>
        <end position="307"/>
    </location>
</feature>
<dbReference type="InterPro" id="IPR029061">
    <property type="entry name" value="THDP-binding"/>
</dbReference>
<dbReference type="SUPFAM" id="SSF52518">
    <property type="entry name" value="Thiamin diphosphate-binding fold (THDP-binding)"/>
    <property type="match status" value="1"/>
</dbReference>
<dbReference type="Proteomes" id="UP000028488">
    <property type="component" value="Plasmid pPDG1"/>
</dbReference>
<organism evidence="5 6">
    <name type="scientific">Rhodococcus opacus</name>
    <name type="common">Nocardia opaca</name>
    <dbReference type="NCBI Taxonomy" id="37919"/>
    <lineage>
        <taxon>Bacteria</taxon>
        <taxon>Bacillati</taxon>
        <taxon>Actinomycetota</taxon>
        <taxon>Actinomycetes</taxon>
        <taxon>Mycobacteriales</taxon>
        <taxon>Nocardiaceae</taxon>
        <taxon>Rhodococcus</taxon>
    </lineage>
</organism>
<dbReference type="InterPro" id="IPR001017">
    <property type="entry name" value="DH_E1"/>
</dbReference>
<keyword evidence="5" id="KW-0614">Plasmid</keyword>
<dbReference type="Gene3D" id="3.40.50.970">
    <property type="match status" value="1"/>
</dbReference>
<comment type="cofactor">
    <cofactor evidence="1">
        <name>thiamine diphosphate</name>
        <dbReference type="ChEBI" id="CHEBI:58937"/>
    </cofactor>
</comment>
<accession>A0A076F4D7</accession>
<name>A0A076F4D7_RHOOP</name>
<dbReference type="EMBL" id="CP008948">
    <property type="protein sequence ID" value="AII10639.1"/>
    <property type="molecule type" value="Genomic_DNA"/>
</dbReference>
<dbReference type="PANTHER" id="PTHR11516:SF41">
    <property type="entry name" value="3-METHYL-2-OXOBUTANOATE DEHYDROGENASE SUBUNIT ALPHA"/>
    <property type="match status" value="1"/>
</dbReference>
<dbReference type="GO" id="GO:0004739">
    <property type="term" value="F:pyruvate dehydrogenase (acetyl-transferring) activity"/>
    <property type="evidence" value="ECO:0007669"/>
    <property type="project" value="TreeGrafter"/>
</dbReference>
<dbReference type="InterPro" id="IPR050642">
    <property type="entry name" value="PDH_E1_Alpha_Subunit"/>
</dbReference>
<evidence type="ECO:0000313" key="6">
    <source>
        <dbReference type="Proteomes" id="UP000028488"/>
    </source>
</evidence>
<proteinExistence type="predicted"/>
<dbReference type="PANTHER" id="PTHR11516">
    <property type="entry name" value="PYRUVATE DEHYDROGENASE E1 COMPONENT, ALPHA SUBUNIT BACTERIAL AND ORGANELLAR"/>
    <property type="match status" value="1"/>
</dbReference>
<evidence type="ECO:0000313" key="5">
    <source>
        <dbReference type="EMBL" id="AII10639.1"/>
    </source>
</evidence>
<reference evidence="5 6" key="1">
    <citation type="submission" date="2014-07" db="EMBL/GenBank/DDBJ databases">
        <title>Genome Sequence of Rhodococcus opacus Strain R7, a Biodegrader of Mono- and Polycyclic Aromatic Hydrocarbons.</title>
        <authorList>
            <person name="Di Gennaro P."/>
            <person name="Zampolli J."/>
            <person name="Presti I."/>
            <person name="Cappelletti M."/>
            <person name="D'Ursi P."/>
            <person name="Orro A."/>
            <person name="Mezzelani A."/>
            <person name="Milanesi L."/>
        </authorList>
    </citation>
    <scope>NUCLEOTIDE SEQUENCE [LARGE SCALE GENOMIC DNA]</scope>
    <source>
        <strain evidence="5 6">R7</strain>
        <plasmid evidence="5">pPDG1</plasmid>
    </source>
</reference>
<dbReference type="AlphaFoldDB" id="A0A076F4D7"/>
<evidence type="ECO:0000256" key="1">
    <source>
        <dbReference type="ARBA" id="ARBA00001964"/>
    </source>
</evidence>
<dbReference type="GO" id="GO:0006086">
    <property type="term" value="P:pyruvate decarboxylation to acetyl-CoA"/>
    <property type="evidence" value="ECO:0007669"/>
    <property type="project" value="TreeGrafter"/>
</dbReference>
<keyword evidence="2" id="KW-0560">Oxidoreductase</keyword>
<gene>
    <name evidence="5" type="ORF">EP51_41130</name>
</gene>
<keyword evidence="3" id="KW-0786">Thiamine pyrophosphate</keyword>
<evidence type="ECO:0000256" key="2">
    <source>
        <dbReference type="ARBA" id="ARBA00023002"/>
    </source>
</evidence>
<dbReference type="Pfam" id="PF00676">
    <property type="entry name" value="E1_dh"/>
    <property type="match status" value="1"/>
</dbReference>